<keyword evidence="7 9" id="KW-0044">Antibiotic</keyword>
<dbReference type="Pfam" id="PF13841">
    <property type="entry name" value="Defensin_beta_2"/>
    <property type="match status" value="1"/>
</dbReference>
<dbReference type="PANTHER" id="PTHR15001">
    <property type="entry name" value="BETA-DEFENSIN 123-RELATED"/>
    <property type="match status" value="1"/>
</dbReference>
<dbReference type="InParanoid" id="A0A7N4P1B5"/>
<dbReference type="Proteomes" id="UP000007648">
    <property type="component" value="Unassembled WGS sequence"/>
</dbReference>
<keyword evidence="5" id="KW-0732">Signal</keyword>
<dbReference type="PANTHER" id="PTHR15001:SF5">
    <property type="entry name" value="BETA-DEFENSIN"/>
    <property type="match status" value="1"/>
</dbReference>
<dbReference type="GO" id="GO:0045087">
    <property type="term" value="P:innate immune response"/>
    <property type="evidence" value="ECO:0007669"/>
    <property type="project" value="InterPro"/>
</dbReference>
<comment type="function">
    <text evidence="9">Has antibacterial activity.</text>
</comment>
<evidence type="ECO:0000256" key="3">
    <source>
        <dbReference type="ARBA" id="ARBA00022525"/>
    </source>
</evidence>
<name>A0A7N4P1B5_SARHA</name>
<evidence type="ECO:0000259" key="10">
    <source>
        <dbReference type="Pfam" id="PF13841"/>
    </source>
</evidence>
<evidence type="ECO:0000256" key="5">
    <source>
        <dbReference type="ARBA" id="ARBA00022729"/>
    </source>
</evidence>
<protein>
    <recommendedName>
        <fullName evidence="9">Beta-defensin</fullName>
    </recommendedName>
</protein>
<reference evidence="11 12" key="1">
    <citation type="journal article" date="2011" name="Proc. Natl. Acad. Sci. U.S.A.">
        <title>Genetic diversity and population structure of the endangered marsupial Sarcophilus harrisii (Tasmanian devil).</title>
        <authorList>
            <person name="Miller W."/>
            <person name="Hayes V.M."/>
            <person name="Ratan A."/>
            <person name="Petersen D.C."/>
            <person name="Wittekindt N.E."/>
            <person name="Miller J."/>
            <person name="Walenz B."/>
            <person name="Knight J."/>
            <person name="Qi J."/>
            <person name="Zhao F."/>
            <person name="Wang Q."/>
            <person name="Bedoya-Reina O.C."/>
            <person name="Katiyar N."/>
            <person name="Tomsho L.P."/>
            <person name="Kasson L.M."/>
            <person name="Hardie R.A."/>
            <person name="Woodbridge P."/>
            <person name="Tindall E.A."/>
            <person name="Bertelsen M.F."/>
            <person name="Dixon D."/>
            <person name="Pyecroft S."/>
            <person name="Helgen K.M."/>
            <person name="Lesk A.M."/>
            <person name="Pringle T.H."/>
            <person name="Patterson N."/>
            <person name="Zhang Y."/>
            <person name="Kreiss A."/>
            <person name="Woods G.M."/>
            <person name="Jones M.E."/>
            <person name="Schuster S.C."/>
        </authorList>
    </citation>
    <scope>NUCLEOTIDE SEQUENCE [LARGE SCALE GENOMIC DNA]</scope>
</reference>
<keyword evidence="3 9" id="KW-0964">Secreted</keyword>
<keyword evidence="4 9" id="KW-0929">Antimicrobial</keyword>
<dbReference type="GO" id="GO:0005576">
    <property type="term" value="C:extracellular region"/>
    <property type="evidence" value="ECO:0007669"/>
    <property type="project" value="UniProtKB-SubCell"/>
</dbReference>
<comment type="similarity">
    <text evidence="2 9">Belongs to the beta-defensin family.</text>
</comment>
<reference evidence="11" key="2">
    <citation type="submission" date="2025-08" db="UniProtKB">
        <authorList>
            <consortium name="Ensembl"/>
        </authorList>
    </citation>
    <scope>IDENTIFICATION</scope>
</reference>
<evidence type="ECO:0000313" key="11">
    <source>
        <dbReference type="Ensembl" id="ENSSHAP00000031582.1"/>
    </source>
</evidence>
<organism evidence="11 12">
    <name type="scientific">Sarcophilus harrisii</name>
    <name type="common">Tasmanian devil</name>
    <name type="synonym">Sarcophilus laniarius</name>
    <dbReference type="NCBI Taxonomy" id="9305"/>
    <lineage>
        <taxon>Eukaryota</taxon>
        <taxon>Metazoa</taxon>
        <taxon>Chordata</taxon>
        <taxon>Craniata</taxon>
        <taxon>Vertebrata</taxon>
        <taxon>Euteleostomi</taxon>
        <taxon>Mammalia</taxon>
        <taxon>Metatheria</taxon>
        <taxon>Dasyuromorphia</taxon>
        <taxon>Dasyuridae</taxon>
        <taxon>Sarcophilus</taxon>
    </lineage>
</organism>
<comment type="subcellular location">
    <subcellularLocation>
        <location evidence="1 9">Secreted</location>
    </subcellularLocation>
</comment>
<proteinExistence type="inferred from homology"/>
<dbReference type="Ensembl" id="ENSSHAT00000046875.1">
    <property type="protein sequence ID" value="ENSSHAP00000031582.1"/>
    <property type="gene ID" value="ENSSHAG00000023425.1"/>
</dbReference>
<dbReference type="InterPro" id="IPR050544">
    <property type="entry name" value="Beta-defensin"/>
</dbReference>
<keyword evidence="6 9" id="KW-0211">Defensin</keyword>
<accession>A0A7N4P1B5</accession>
<evidence type="ECO:0000256" key="7">
    <source>
        <dbReference type="ARBA" id="ARBA00023022"/>
    </source>
</evidence>
<dbReference type="InterPro" id="IPR025933">
    <property type="entry name" value="Beta_defensin_dom"/>
</dbReference>
<evidence type="ECO:0000256" key="2">
    <source>
        <dbReference type="ARBA" id="ARBA00007371"/>
    </source>
</evidence>
<dbReference type="Gene3D" id="3.10.360.10">
    <property type="entry name" value="Antimicrobial Peptide, Beta-defensin 2, Chain A"/>
    <property type="match status" value="1"/>
</dbReference>
<evidence type="ECO:0000256" key="8">
    <source>
        <dbReference type="ARBA" id="ARBA00023157"/>
    </source>
</evidence>
<keyword evidence="12" id="KW-1185">Reference proteome</keyword>
<keyword evidence="8" id="KW-1015">Disulfide bond</keyword>
<reference evidence="11" key="3">
    <citation type="submission" date="2025-09" db="UniProtKB">
        <authorList>
            <consortium name="Ensembl"/>
        </authorList>
    </citation>
    <scope>IDENTIFICATION</scope>
</reference>
<evidence type="ECO:0000256" key="1">
    <source>
        <dbReference type="ARBA" id="ARBA00004613"/>
    </source>
</evidence>
<feature type="domain" description="Beta-defensin" evidence="10">
    <location>
        <begin position="23"/>
        <end position="52"/>
    </location>
</feature>
<dbReference type="AlphaFoldDB" id="A0A7N4P1B5"/>
<evidence type="ECO:0000313" key="12">
    <source>
        <dbReference type="Proteomes" id="UP000007648"/>
    </source>
</evidence>
<dbReference type="GeneTree" id="ENSGT00970000197136"/>
<sequence length="73" mass="8299">PSSVVKTMAIPTTDDIYGALDSKCWNKKGFCRGRCHNKERFYIFCLNGKRCCVKPFYIPDDILGGTSDMKKKT</sequence>
<evidence type="ECO:0000256" key="6">
    <source>
        <dbReference type="ARBA" id="ARBA00022940"/>
    </source>
</evidence>
<evidence type="ECO:0000256" key="4">
    <source>
        <dbReference type="ARBA" id="ARBA00022529"/>
    </source>
</evidence>
<dbReference type="GO" id="GO:0042742">
    <property type="term" value="P:defense response to bacterium"/>
    <property type="evidence" value="ECO:0007669"/>
    <property type="project" value="UniProtKB-UniRule"/>
</dbReference>
<evidence type="ECO:0000256" key="9">
    <source>
        <dbReference type="RuleBase" id="RU231113"/>
    </source>
</evidence>